<keyword evidence="3" id="KW-0378">Hydrolase</keyword>
<gene>
    <name evidence="3" type="ORF">BFS05_03610</name>
</gene>
<protein>
    <submittedName>
        <fullName evidence="3">CPBP family intramembrane metalloprotease domain-containing protein</fullName>
    </submittedName>
</protein>
<dbReference type="InterPro" id="IPR052710">
    <property type="entry name" value="CAAX_protease"/>
</dbReference>
<feature type="transmembrane region" description="Helical" evidence="1">
    <location>
        <begin position="173"/>
        <end position="195"/>
    </location>
</feature>
<dbReference type="GO" id="GO:0008237">
    <property type="term" value="F:metallopeptidase activity"/>
    <property type="evidence" value="ECO:0007669"/>
    <property type="project" value="UniProtKB-KW"/>
</dbReference>
<name>A0A2K1SUG8_GARVA</name>
<reference evidence="3 4" key="1">
    <citation type="submission" date="2016-10" db="EMBL/GenBank/DDBJ databases">
        <authorList>
            <person name="Varghese N."/>
        </authorList>
    </citation>
    <scope>NUCLEOTIDE SEQUENCE [LARGE SCALE GENOMIC DNA]</scope>
    <source>
        <strain evidence="3 4">KA00225</strain>
    </source>
</reference>
<proteinExistence type="predicted"/>
<keyword evidence="3" id="KW-0645">Protease</keyword>
<dbReference type="EMBL" id="MNLH01000003">
    <property type="protein sequence ID" value="PNS43155.1"/>
    <property type="molecule type" value="Genomic_DNA"/>
</dbReference>
<dbReference type="InterPro" id="IPR003675">
    <property type="entry name" value="Rce1/LyrA-like_dom"/>
</dbReference>
<dbReference type="GO" id="GO:0004175">
    <property type="term" value="F:endopeptidase activity"/>
    <property type="evidence" value="ECO:0007669"/>
    <property type="project" value="UniProtKB-ARBA"/>
</dbReference>
<evidence type="ECO:0000313" key="4">
    <source>
        <dbReference type="Proteomes" id="UP000236146"/>
    </source>
</evidence>
<keyword evidence="1" id="KW-0812">Transmembrane</keyword>
<feature type="transmembrane region" description="Helical" evidence="1">
    <location>
        <begin position="63"/>
        <end position="83"/>
    </location>
</feature>
<dbReference type="GO" id="GO:0006508">
    <property type="term" value="P:proteolysis"/>
    <property type="evidence" value="ECO:0007669"/>
    <property type="project" value="UniProtKB-KW"/>
</dbReference>
<dbReference type="AlphaFoldDB" id="A0A2K1SUG8"/>
<keyword evidence="1" id="KW-1133">Transmembrane helix</keyword>
<comment type="caution">
    <text evidence="3">The sequence shown here is derived from an EMBL/GenBank/DDBJ whole genome shotgun (WGS) entry which is preliminary data.</text>
</comment>
<feature type="transmembrane region" description="Helical" evidence="1">
    <location>
        <begin position="254"/>
        <end position="283"/>
    </location>
</feature>
<evidence type="ECO:0000313" key="3">
    <source>
        <dbReference type="EMBL" id="PNS43155.1"/>
    </source>
</evidence>
<accession>A0A2K1SUG8</accession>
<dbReference type="PANTHER" id="PTHR36435:SF1">
    <property type="entry name" value="CAAX AMINO TERMINAL PROTEASE FAMILY PROTEIN"/>
    <property type="match status" value="1"/>
</dbReference>
<dbReference type="Pfam" id="PF02517">
    <property type="entry name" value="Rce1-like"/>
    <property type="match status" value="1"/>
</dbReference>
<dbReference type="PANTHER" id="PTHR36435">
    <property type="entry name" value="SLR1288 PROTEIN"/>
    <property type="match status" value="1"/>
</dbReference>
<evidence type="ECO:0000256" key="1">
    <source>
        <dbReference type="SAM" id="Phobius"/>
    </source>
</evidence>
<evidence type="ECO:0000259" key="2">
    <source>
        <dbReference type="Pfam" id="PF02517"/>
    </source>
</evidence>
<feature type="transmembrane region" description="Helical" evidence="1">
    <location>
        <begin position="215"/>
        <end position="233"/>
    </location>
</feature>
<feature type="transmembrane region" description="Helical" evidence="1">
    <location>
        <begin position="20"/>
        <end position="43"/>
    </location>
</feature>
<dbReference type="OrthoDB" id="3429192at2"/>
<dbReference type="RefSeq" id="WP_103084646.1">
    <property type="nucleotide sequence ID" value="NZ_MNLH01000003.1"/>
</dbReference>
<dbReference type="GO" id="GO:0080120">
    <property type="term" value="P:CAAX-box protein maturation"/>
    <property type="evidence" value="ECO:0007669"/>
    <property type="project" value="UniProtKB-ARBA"/>
</dbReference>
<dbReference type="Proteomes" id="UP000236146">
    <property type="component" value="Unassembled WGS sequence"/>
</dbReference>
<feature type="transmembrane region" description="Helical" evidence="1">
    <location>
        <begin position="307"/>
        <end position="329"/>
    </location>
</feature>
<sequence length="330" mass="37276">MFEHERDKIYAVAKRNQCILGASLCLLLIVWIAASFAIKIFFDMYSLEKVLGSSLYTFLISDISQYAIALPLALIVMHFVPTLRVKQMPMKFKHFIGFFCVSIPIMFLGNIIGVVMSSAISGGGAEDRVSDLISSSDTLETFVFVVILAPLVEEFLFRKQLIDKLRIYGEKRAIVFSALAFALFHTNLFQFFYAFGLGLVFGYMYMRTSRLRYTIFLHMIINFQGSIVAMWLKKQLVDASGNMIDVEKMSRQELASLPTGFILAGIYGMFMIAMLIVGVVLLIRCRKYLVFFESPKELSKKDGIRTLYGNIGVIAFLAITVFMSVVSVLL</sequence>
<organism evidence="3 4">
    <name type="scientific">Gardnerella vaginalis</name>
    <dbReference type="NCBI Taxonomy" id="2702"/>
    <lineage>
        <taxon>Bacteria</taxon>
        <taxon>Bacillati</taxon>
        <taxon>Actinomycetota</taxon>
        <taxon>Actinomycetes</taxon>
        <taxon>Bifidobacteriales</taxon>
        <taxon>Bifidobacteriaceae</taxon>
        <taxon>Gardnerella</taxon>
    </lineage>
</organism>
<feature type="domain" description="CAAX prenyl protease 2/Lysostaphin resistance protein A-like" evidence="2">
    <location>
        <begin position="141"/>
        <end position="223"/>
    </location>
</feature>
<keyword evidence="3" id="KW-0482">Metalloprotease</keyword>
<feature type="transmembrane region" description="Helical" evidence="1">
    <location>
        <begin position="95"/>
        <end position="120"/>
    </location>
</feature>
<keyword evidence="1" id="KW-0472">Membrane</keyword>